<dbReference type="PANTHER" id="PTHR31699:SF1">
    <property type="entry name" value="U8 SNORNA-DECAPPING ENZYME"/>
    <property type="match status" value="1"/>
</dbReference>
<dbReference type="GO" id="GO:0140933">
    <property type="term" value="F:5'-(N(7)-methylguanosine 5'-triphospho)-[mRNA] hydrolase activity"/>
    <property type="evidence" value="ECO:0007669"/>
    <property type="project" value="UniProtKB-EC"/>
</dbReference>
<accession>A0AAE1HUN7</accession>
<dbReference type="GO" id="GO:1990174">
    <property type="term" value="F:phosphodiesterase decapping endonuclease activity"/>
    <property type="evidence" value="ECO:0007669"/>
    <property type="project" value="TreeGrafter"/>
</dbReference>
<evidence type="ECO:0000256" key="17">
    <source>
        <dbReference type="ARBA" id="ARBA00048945"/>
    </source>
</evidence>
<evidence type="ECO:0000259" key="18">
    <source>
        <dbReference type="PROSITE" id="PS51462"/>
    </source>
</evidence>
<keyword evidence="7" id="KW-0539">Nucleus</keyword>
<dbReference type="EC" id="3.6.1.64" evidence="9"/>
<evidence type="ECO:0000256" key="7">
    <source>
        <dbReference type="ARBA" id="ARBA00023242"/>
    </source>
</evidence>
<evidence type="ECO:0000256" key="11">
    <source>
        <dbReference type="ARBA" id="ARBA00041450"/>
    </source>
</evidence>
<evidence type="ECO:0000256" key="8">
    <source>
        <dbReference type="ARBA" id="ARBA00038173"/>
    </source>
</evidence>
<evidence type="ECO:0000256" key="15">
    <source>
        <dbReference type="ARBA" id="ARBA00047661"/>
    </source>
</evidence>
<evidence type="ECO:0000256" key="10">
    <source>
        <dbReference type="ARBA" id="ARBA00039871"/>
    </source>
</evidence>
<evidence type="ECO:0000313" key="20">
    <source>
        <dbReference type="Proteomes" id="UP001219518"/>
    </source>
</evidence>
<evidence type="ECO:0000313" key="19">
    <source>
        <dbReference type="EMBL" id="KAK3927760.1"/>
    </source>
</evidence>
<dbReference type="Pfam" id="PF22327">
    <property type="entry name" value="Nudt16-like"/>
    <property type="match status" value="1"/>
</dbReference>
<comment type="catalytic activity">
    <reaction evidence="16">
        <text>IDP + H2O = IMP + phosphate + H(+)</text>
        <dbReference type="Rhea" id="RHEA:35207"/>
        <dbReference type="ChEBI" id="CHEBI:15377"/>
        <dbReference type="ChEBI" id="CHEBI:15378"/>
        <dbReference type="ChEBI" id="CHEBI:43474"/>
        <dbReference type="ChEBI" id="CHEBI:58053"/>
        <dbReference type="ChEBI" id="CHEBI:58280"/>
        <dbReference type="EC" id="3.6.1.64"/>
    </reaction>
    <physiologicalReaction direction="left-to-right" evidence="16">
        <dbReference type="Rhea" id="RHEA:35208"/>
    </physiologicalReaction>
</comment>
<feature type="domain" description="Nudix hydrolase" evidence="18">
    <location>
        <begin position="21"/>
        <end position="175"/>
    </location>
</feature>
<evidence type="ECO:0000256" key="2">
    <source>
        <dbReference type="ARBA" id="ARBA00004604"/>
    </source>
</evidence>
<evidence type="ECO:0000256" key="16">
    <source>
        <dbReference type="ARBA" id="ARBA00047875"/>
    </source>
</evidence>
<keyword evidence="5" id="KW-0694">RNA-binding</keyword>
<evidence type="ECO:0000256" key="13">
    <source>
        <dbReference type="ARBA" id="ARBA00042015"/>
    </source>
</evidence>
<reference evidence="19" key="2">
    <citation type="journal article" date="2023" name="BMC Genomics">
        <title>Pest status, molecular evolution, and epigenetic factors derived from the genome assembly of Frankliniella fusca, a thysanopteran phytovirus vector.</title>
        <authorList>
            <person name="Catto M.A."/>
            <person name="Labadie P.E."/>
            <person name="Jacobson A.L."/>
            <person name="Kennedy G.G."/>
            <person name="Srinivasan R."/>
            <person name="Hunt B.G."/>
        </authorList>
    </citation>
    <scope>NUCLEOTIDE SEQUENCE</scope>
    <source>
        <strain evidence="19">PL_HMW_Pooled</strain>
    </source>
</reference>
<comment type="caution">
    <text evidence="19">The sequence shown here is derived from an EMBL/GenBank/DDBJ whole genome shotgun (WGS) entry which is preliminary data.</text>
</comment>
<dbReference type="PROSITE" id="PS00893">
    <property type="entry name" value="NUDIX_BOX"/>
    <property type="match status" value="1"/>
</dbReference>
<evidence type="ECO:0000256" key="6">
    <source>
        <dbReference type="ARBA" id="ARBA00023080"/>
    </source>
</evidence>
<name>A0AAE1HUN7_9NEOP</name>
<comment type="subcellular location">
    <subcellularLocation>
        <location evidence="2">Nucleus</location>
        <location evidence="2">Nucleolus</location>
    </subcellularLocation>
    <subcellularLocation>
        <location evidence="3">Nucleus</location>
        <location evidence="3">Nucleoplasm</location>
    </subcellularLocation>
</comment>
<sequence>MSPSEFVEVKREDFHKYENEKKLDAGHCMLYARLPSQKFEGYDLRAAVLMQMRFDGHVGFPGGLIEPGEEVVHGLIREMHEEINLNPENNKLSEENHVVSHWSPTEKILLHFYVLEVTPEKLTEIEQGALKSHDYGTEVMGTFRVPLYTMSDGHRGFPTFLRNSFVGNAYQQLRRGLLEASIMSEEEIRAAEAVSRTLSL</sequence>
<proteinExistence type="inferred from homology"/>
<comment type="cofactor">
    <cofactor evidence="1">
        <name>Co(2+)</name>
        <dbReference type="ChEBI" id="CHEBI:48828"/>
    </cofactor>
</comment>
<keyword evidence="4" id="KW-0378">Hydrolase</keyword>
<organism evidence="19 20">
    <name type="scientific">Frankliniella fusca</name>
    <dbReference type="NCBI Taxonomy" id="407009"/>
    <lineage>
        <taxon>Eukaryota</taxon>
        <taxon>Metazoa</taxon>
        <taxon>Ecdysozoa</taxon>
        <taxon>Arthropoda</taxon>
        <taxon>Hexapoda</taxon>
        <taxon>Insecta</taxon>
        <taxon>Pterygota</taxon>
        <taxon>Neoptera</taxon>
        <taxon>Paraneoptera</taxon>
        <taxon>Thysanoptera</taxon>
        <taxon>Terebrantia</taxon>
        <taxon>Thripoidea</taxon>
        <taxon>Thripidae</taxon>
        <taxon>Frankliniella</taxon>
    </lineage>
</organism>
<evidence type="ECO:0000256" key="5">
    <source>
        <dbReference type="ARBA" id="ARBA00022884"/>
    </source>
</evidence>
<dbReference type="InterPro" id="IPR015797">
    <property type="entry name" value="NUDIX_hydrolase-like_dom_sf"/>
</dbReference>
<dbReference type="EMBL" id="JAHWGI010001301">
    <property type="protein sequence ID" value="KAK3927760.1"/>
    <property type="molecule type" value="Genomic_DNA"/>
</dbReference>
<reference evidence="19" key="1">
    <citation type="submission" date="2021-07" db="EMBL/GenBank/DDBJ databases">
        <authorList>
            <person name="Catto M.A."/>
            <person name="Jacobson A."/>
            <person name="Kennedy G."/>
            <person name="Labadie P."/>
            <person name="Hunt B.G."/>
            <person name="Srinivasan R."/>
        </authorList>
    </citation>
    <scope>NUCLEOTIDE SEQUENCE</scope>
    <source>
        <strain evidence="19">PL_HMW_Pooled</strain>
        <tissue evidence="19">Head</tissue>
    </source>
</reference>
<protein>
    <recommendedName>
        <fullName evidence="10">U8 snoRNA-decapping enzyme</fullName>
        <ecNumber evidence="9">3.6.1.64</ecNumber>
    </recommendedName>
    <alternativeName>
        <fullName evidence="13">IDP phosphatase</fullName>
    </alternativeName>
    <alternativeName>
        <fullName evidence="11">Inosine diphosphate phosphatase</fullName>
    </alternativeName>
    <alternativeName>
        <fullName evidence="12">Nucleoside diphosphate-linked moiety X motif 16</fullName>
    </alternativeName>
    <alternativeName>
        <fullName evidence="14">m7GpppN-mRNA hydrolase</fullName>
    </alternativeName>
</protein>
<evidence type="ECO:0000256" key="14">
    <source>
        <dbReference type="ARBA" id="ARBA00043162"/>
    </source>
</evidence>
<dbReference type="InterPro" id="IPR000086">
    <property type="entry name" value="NUDIX_hydrolase_dom"/>
</dbReference>
<comment type="catalytic activity">
    <reaction evidence="17">
        <text>dIDP + H2O = dIMP + phosphate + H(+)</text>
        <dbReference type="Rhea" id="RHEA:35211"/>
        <dbReference type="ChEBI" id="CHEBI:15377"/>
        <dbReference type="ChEBI" id="CHEBI:15378"/>
        <dbReference type="ChEBI" id="CHEBI:43474"/>
        <dbReference type="ChEBI" id="CHEBI:61194"/>
        <dbReference type="ChEBI" id="CHEBI:62286"/>
        <dbReference type="EC" id="3.6.1.64"/>
    </reaction>
    <physiologicalReaction direction="left-to-right" evidence="17">
        <dbReference type="Rhea" id="RHEA:35212"/>
    </physiologicalReaction>
</comment>
<dbReference type="InterPro" id="IPR020084">
    <property type="entry name" value="NUDIX_hydrolase_CS"/>
</dbReference>
<dbReference type="GO" id="GO:0006402">
    <property type="term" value="P:mRNA catabolic process"/>
    <property type="evidence" value="ECO:0007669"/>
    <property type="project" value="TreeGrafter"/>
</dbReference>
<dbReference type="PANTHER" id="PTHR31699">
    <property type="entry name" value="NUDIX T16 FAMILY MEMBER"/>
    <property type="match status" value="1"/>
</dbReference>
<dbReference type="GO" id="GO:0016077">
    <property type="term" value="P:sno(s)RNA catabolic process"/>
    <property type="evidence" value="ECO:0007669"/>
    <property type="project" value="TreeGrafter"/>
</dbReference>
<evidence type="ECO:0000256" key="1">
    <source>
        <dbReference type="ARBA" id="ARBA00001941"/>
    </source>
</evidence>
<keyword evidence="6" id="KW-0546">Nucleotide metabolism</keyword>
<dbReference type="GO" id="GO:0005730">
    <property type="term" value="C:nucleolus"/>
    <property type="evidence" value="ECO:0007669"/>
    <property type="project" value="UniProtKB-SubCell"/>
</dbReference>
<dbReference type="InterPro" id="IPR054754">
    <property type="entry name" value="NudT16"/>
</dbReference>
<comment type="similarity">
    <text evidence="8">Belongs to the Nudix hydrolase family. NUDT16 subfamily.</text>
</comment>
<dbReference type="AlphaFoldDB" id="A0AAE1HUN7"/>
<dbReference type="GO" id="GO:0009117">
    <property type="term" value="P:nucleotide metabolic process"/>
    <property type="evidence" value="ECO:0007669"/>
    <property type="project" value="UniProtKB-KW"/>
</dbReference>
<dbReference type="PROSITE" id="PS51462">
    <property type="entry name" value="NUDIX"/>
    <property type="match status" value="1"/>
</dbReference>
<dbReference type="SUPFAM" id="SSF55811">
    <property type="entry name" value="Nudix"/>
    <property type="match status" value="1"/>
</dbReference>
<dbReference type="Gene3D" id="3.90.79.10">
    <property type="entry name" value="Nucleoside Triphosphate Pyrophosphohydrolase"/>
    <property type="match status" value="1"/>
</dbReference>
<dbReference type="GO" id="GO:0030515">
    <property type="term" value="F:snoRNA binding"/>
    <property type="evidence" value="ECO:0007669"/>
    <property type="project" value="TreeGrafter"/>
</dbReference>
<evidence type="ECO:0000256" key="12">
    <source>
        <dbReference type="ARBA" id="ARBA00041656"/>
    </source>
</evidence>
<comment type="catalytic activity">
    <reaction evidence="15">
        <text>a 5'-end (N(7)-methyl 5'-triphosphoguanosine)-ribonucleoside in mRNA + H2O = N(7)-methyl-GDP + a 5'-end phospho-ribonucleoside in mRNA + 2 H(+)</text>
        <dbReference type="Rhea" id="RHEA:67484"/>
        <dbReference type="Rhea" id="RHEA-COMP:15692"/>
        <dbReference type="Rhea" id="RHEA-COMP:17167"/>
        <dbReference type="ChEBI" id="CHEBI:15377"/>
        <dbReference type="ChEBI" id="CHEBI:15378"/>
        <dbReference type="ChEBI" id="CHEBI:63714"/>
        <dbReference type="ChEBI" id="CHEBI:138282"/>
        <dbReference type="ChEBI" id="CHEBI:156461"/>
        <dbReference type="EC" id="3.6.1.62"/>
    </reaction>
    <physiologicalReaction direction="left-to-right" evidence="15">
        <dbReference type="Rhea" id="RHEA:67485"/>
    </physiologicalReaction>
</comment>
<gene>
    <name evidence="19" type="ORF">KUF71_016045</name>
</gene>
<dbReference type="GO" id="GO:1990003">
    <property type="term" value="F:IDP phosphatase activity"/>
    <property type="evidence" value="ECO:0007669"/>
    <property type="project" value="UniProtKB-EC"/>
</dbReference>
<dbReference type="Proteomes" id="UP001219518">
    <property type="component" value="Unassembled WGS sequence"/>
</dbReference>
<keyword evidence="20" id="KW-1185">Reference proteome</keyword>
<evidence type="ECO:0000256" key="9">
    <source>
        <dbReference type="ARBA" id="ARBA00038899"/>
    </source>
</evidence>
<evidence type="ECO:0000256" key="4">
    <source>
        <dbReference type="ARBA" id="ARBA00022801"/>
    </source>
</evidence>
<evidence type="ECO:0000256" key="3">
    <source>
        <dbReference type="ARBA" id="ARBA00004642"/>
    </source>
</evidence>
<dbReference type="GO" id="GO:0005654">
    <property type="term" value="C:nucleoplasm"/>
    <property type="evidence" value="ECO:0007669"/>
    <property type="project" value="UniProtKB-SubCell"/>
</dbReference>